<dbReference type="Pfam" id="PF13489">
    <property type="entry name" value="Methyltransf_23"/>
    <property type="match status" value="1"/>
</dbReference>
<dbReference type="SUPFAM" id="SSF53335">
    <property type="entry name" value="S-adenosyl-L-methionine-dependent methyltransferases"/>
    <property type="match status" value="1"/>
</dbReference>
<reference evidence="2 3" key="1">
    <citation type="submission" date="2016-06" db="EMBL/GenBank/DDBJ databases">
        <authorList>
            <person name="Kjaerup R.B."/>
            <person name="Dalgaard T.S."/>
            <person name="Juul-Madsen H.R."/>
        </authorList>
    </citation>
    <scope>NUCLEOTIDE SEQUENCE [LARGE SCALE GENOMIC DNA]</scope>
</reference>
<dbReference type="InterPro" id="IPR029063">
    <property type="entry name" value="SAM-dependent_MTases_sf"/>
</dbReference>
<dbReference type="AlphaFoldDB" id="A0A1X7RF16"/>
<evidence type="ECO:0000256" key="1">
    <source>
        <dbReference type="SAM" id="MobiDB-lite"/>
    </source>
</evidence>
<dbReference type="EMBL" id="LT853692">
    <property type="protein sequence ID" value="SMQ46019.1"/>
    <property type="molecule type" value="Genomic_DNA"/>
</dbReference>
<name>A0A1X7RF16_ZYMT9</name>
<dbReference type="STRING" id="1276538.A0A1X7RF16"/>
<gene>
    <name evidence="2" type="ORF">ZT3D7_G1164</name>
</gene>
<dbReference type="CDD" id="cd02440">
    <property type="entry name" value="AdoMet_MTases"/>
    <property type="match status" value="1"/>
</dbReference>
<keyword evidence="3" id="KW-1185">Reference proteome</keyword>
<accession>A0A1X7RF16</accession>
<feature type="region of interest" description="Disordered" evidence="1">
    <location>
        <begin position="1"/>
        <end position="30"/>
    </location>
</feature>
<evidence type="ECO:0008006" key="4">
    <source>
        <dbReference type="Google" id="ProtNLM"/>
    </source>
</evidence>
<dbReference type="PANTHER" id="PTHR43591">
    <property type="entry name" value="METHYLTRANSFERASE"/>
    <property type="match status" value="1"/>
</dbReference>
<dbReference type="Proteomes" id="UP000215127">
    <property type="component" value="Chromosome 1"/>
</dbReference>
<sequence length="341" mass="38514">MTPNTLDENEAPTVGAQVMEPDDANDHDSTFGGDRASLANSSTSLISAITKYQFEHGRRYHGYQAGKYHFPNDEAELNRMDIEHHNLKLQLDGKLHLCPLSDPKQILDIGTGTGIWAIDMADQYPDCQVIGTDLSPIQPNWVAPNCRFEVDDFEQEWTFGQNRFDMIHSRFLMGSVSSHPALYKEIYAALKPGGWYELVELECGTFSDDGSVTPDAPSVQWWALLESAFAQLGKRIPKVNEFPGMLEDAGFVDVHYTEVKRPTNDWPKDKRMKEIGRFTCLNYLEGLEGFTMAPFTRVLGWSAEEAKILIAKVRKETVTRKIHGWQKGVVCYARKPLQPPT</sequence>
<protein>
    <recommendedName>
        <fullName evidence="4">Methyltransferase domain-containing protein</fullName>
    </recommendedName>
</protein>
<evidence type="ECO:0000313" key="3">
    <source>
        <dbReference type="Proteomes" id="UP000215127"/>
    </source>
</evidence>
<organism evidence="2 3">
    <name type="scientific">Zymoseptoria tritici (strain ST99CH_3D7)</name>
    <dbReference type="NCBI Taxonomy" id="1276538"/>
    <lineage>
        <taxon>Eukaryota</taxon>
        <taxon>Fungi</taxon>
        <taxon>Dikarya</taxon>
        <taxon>Ascomycota</taxon>
        <taxon>Pezizomycotina</taxon>
        <taxon>Dothideomycetes</taxon>
        <taxon>Dothideomycetidae</taxon>
        <taxon>Mycosphaerellales</taxon>
        <taxon>Mycosphaerellaceae</taxon>
        <taxon>Zymoseptoria</taxon>
    </lineage>
</organism>
<evidence type="ECO:0000313" key="2">
    <source>
        <dbReference type="EMBL" id="SMQ46019.1"/>
    </source>
</evidence>
<proteinExistence type="predicted"/>
<dbReference type="GO" id="GO:0008168">
    <property type="term" value="F:methyltransferase activity"/>
    <property type="evidence" value="ECO:0007669"/>
    <property type="project" value="TreeGrafter"/>
</dbReference>
<dbReference type="PANTHER" id="PTHR43591:SF24">
    <property type="entry name" value="2-METHOXY-6-POLYPRENYL-1,4-BENZOQUINOL METHYLASE, MITOCHONDRIAL"/>
    <property type="match status" value="1"/>
</dbReference>
<dbReference type="Gene3D" id="3.40.50.150">
    <property type="entry name" value="Vaccinia Virus protein VP39"/>
    <property type="match status" value="1"/>
</dbReference>